<evidence type="ECO:0000313" key="2">
    <source>
        <dbReference type="Proteomes" id="UP001316803"/>
    </source>
</evidence>
<organism evidence="1 2">
    <name type="scientific">Knufia fluminis</name>
    <dbReference type="NCBI Taxonomy" id="191047"/>
    <lineage>
        <taxon>Eukaryota</taxon>
        <taxon>Fungi</taxon>
        <taxon>Dikarya</taxon>
        <taxon>Ascomycota</taxon>
        <taxon>Pezizomycotina</taxon>
        <taxon>Eurotiomycetes</taxon>
        <taxon>Chaetothyriomycetidae</taxon>
        <taxon>Chaetothyriales</taxon>
        <taxon>Trichomeriaceae</taxon>
        <taxon>Knufia</taxon>
    </lineage>
</organism>
<keyword evidence="2" id="KW-1185">Reference proteome</keyword>
<gene>
    <name evidence="1" type="ORF">OHC33_009093</name>
</gene>
<evidence type="ECO:0000313" key="1">
    <source>
        <dbReference type="EMBL" id="KAK5949908.1"/>
    </source>
</evidence>
<accession>A0AAN8EAC1</accession>
<dbReference type="AlphaFoldDB" id="A0AAN8EAC1"/>
<sequence length="466" mass="53966">MSATAQLPAEILFLIAAHCGRDELKSLRLTDHAFLTAATEHLFRELHISPNTLSFDRAHNVTEHSHLGKHVKSLVYHYGLLEDAYPDLEAFRREWRPAGASDTLRDPSELIASVERSYQCYLEETSGQRDFQEVRKEEDELKRLAACLPNNLESISTLLDDVKPFTELHDYIGSRVGMAAAADDYGDGRFCKLFKAVADKSLRKVSARSLQWPDLEFINGPPGEEIRQYRRCLRKLKYLEMGIYNALNDFEFEDDEDKDEYMYSVDKLGIFLREASSLTTLKLDFEELPFESHADEMLPISYTIFKYRWPELRELKLEAVCAHEHGLVSFLASHQGTLEKLCLGDIELVEEQGKASSVLTLFQAIRESLRLRECKITGNFTNRVDQAWYVDTEYHRQNCFRDQLEAYMTRRDLHDMADMQALPDNEIQKCWDTGVRLELWLHKVTDTYPLFCDGSWYWCPELLADG</sequence>
<proteinExistence type="predicted"/>
<dbReference type="EMBL" id="JAKLMC020000031">
    <property type="protein sequence ID" value="KAK5949908.1"/>
    <property type="molecule type" value="Genomic_DNA"/>
</dbReference>
<protein>
    <recommendedName>
        <fullName evidence="3">F-box domain-containing protein</fullName>
    </recommendedName>
</protein>
<comment type="caution">
    <text evidence="1">The sequence shown here is derived from an EMBL/GenBank/DDBJ whole genome shotgun (WGS) entry which is preliminary data.</text>
</comment>
<evidence type="ECO:0008006" key="3">
    <source>
        <dbReference type="Google" id="ProtNLM"/>
    </source>
</evidence>
<reference evidence="1 2" key="1">
    <citation type="submission" date="2022-12" db="EMBL/GenBank/DDBJ databases">
        <title>Genomic features and morphological characterization of a novel Knufia sp. strain isolated from spacecraft assembly facility.</title>
        <authorList>
            <person name="Teixeira M."/>
            <person name="Chander A.M."/>
            <person name="Stajich J.E."/>
            <person name="Venkateswaran K."/>
        </authorList>
    </citation>
    <scope>NUCLEOTIDE SEQUENCE [LARGE SCALE GENOMIC DNA]</scope>
    <source>
        <strain evidence="1 2">FJI-L2-BK-P2</strain>
    </source>
</reference>
<name>A0AAN8EAC1_9EURO</name>
<dbReference type="Proteomes" id="UP001316803">
    <property type="component" value="Unassembled WGS sequence"/>
</dbReference>